<dbReference type="EMBL" id="CP041040">
    <property type="protein sequence ID" value="QDE35141.1"/>
    <property type="molecule type" value="Genomic_DNA"/>
</dbReference>
<keyword evidence="5 8" id="KW-0812">Transmembrane</keyword>
<evidence type="ECO:0000256" key="5">
    <source>
        <dbReference type="ARBA" id="ARBA00022692"/>
    </source>
</evidence>
<feature type="transmembrane region" description="Helical" evidence="8">
    <location>
        <begin position="172"/>
        <end position="197"/>
    </location>
</feature>
<feature type="transmembrane region" description="Helical" evidence="8">
    <location>
        <begin position="283"/>
        <end position="308"/>
    </location>
</feature>
<evidence type="ECO:0000256" key="7">
    <source>
        <dbReference type="ARBA" id="ARBA00023136"/>
    </source>
</evidence>
<dbReference type="Pfam" id="PF01594">
    <property type="entry name" value="AI-2E_transport"/>
    <property type="match status" value="1"/>
</dbReference>
<feature type="transmembrane region" description="Helical" evidence="8">
    <location>
        <begin position="329"/>
        <end position="362"/>
    </location>
</feature>
<accession>A0A4Y5YQJ0</accession>
<dbReference type="PANTHER" id="PTHR21716">
    <property type="entry name" value="TRANSMEMBRANE PROTEIN"/>
    <property type="match status" value="1"/>
</dbReference>
<keyword evidence="3" id="KW-0813">Transport</keyword>
<keyword evidence="6 8" id="KW-1133">Transmembrane helix</keyword>
<evidence type="ECO:0000256" key="4">
    <source>
        <dbReference type="ARBA" id="ARBA00022475"/>
    </source>
</evidence>
<dbReference type="OrthoDB" id="9784366at2"/>
<keyword evidence="7 8" id="KW-0472">Membrane</keyword>
<gene>
    <name evidence="9" type="ORF">FIV50_10295</name>
</gene>
<evidence type="ECO:0000256" key="1">
    <source>
        <dbReference type="ARBA" id="ARBA00004651"/>
    </source>
</evidence>
<evidence type="ECO:0000256" key="2">
    <source>
        <dbReference type="ARBA" id="ARBA00009773"/>
    </source>
</evidence>
<dbReference type="AlphaFoldDB" id="A0A4Y5YQJ0"/>
<protein>
    <submittedName>
        <fullName evidence="9">AI-2E family transporter</fullName>
    </submittedName>
</protein>
<organism evidence="9 10">
    <name type="scientific">Microbacterium foliorum</name>
    <dbReference type="NCBI Taxonomy" id="104336"/>
    <lineage>
        <taxon>Bacteria</taxon>
        <taxon>Bacillati</taxon>
        <taxon>Actinomycetota</taxon>
        <taxon>Actinomycetes</taxon>
        <taxon>Micrococcales</taxon>
        <taxon>Microbacteriaceae</taxon>
        <taxon>Microbacterium</taxon>
    </lineage>
</organism>
<dbReference type="GO" id="GO:0005886">
    <property type="term" value="C:plasma membrane"/>
    <property type="evidence" value="ECO:0007669"/>
    <property type="project" value="UniProtKB-SubCell"/>
</dbReference>
<feature type="transmembrane region" description="Helical" evidence="8">
    <location>
        <begin position="94"/>
        <end position="115"/>
    </location>
</feature>
<dbReference type="Proteomes" id="UP000316125">
    <property type="component" value="Chromosome"/>
</dbReference>
<comment type="similarity">
    <text evidence="2">Belongs to the autoinducer-2 exporter (AI-2E) (TC 2.A.86) family.</text>
</comment>
<comment type="subcellular location">
    <subcellularLocation>
        <location evidence="1">Cell membrane</location>
        <topology evidence="1">Multi-pass membrane protein</topology>
    </subcellularLocation>
</comment>
<dbReference type="GO" id="GO:0055085">
    <property type="term" value="P:transmembrane transport"/>
    <property type="evidence" value="ECO:0007669"/>
    <property type="project" value="TreeGrafter"/>
</dbReference>
<dbReference type="PANTHER" id="PTHR21716:SF53">
    <property type="entry name" value="PERMEASE PERM-RELATED"/>
    <property type="match status" value="1"/>
</dbReference>
<name>A0A4Y5YQJ0_9MICO</name>
<reference evidence="9 10" key="1">
    <citation type="submission" date="2019-06" db="EMBL/GenBank/DDBJ databases">
        <title>Complete genome of Microbacterium foliorum M2.</title>
        <authorList>
            <person name="Cao G."/>
        </authorList>
    </citation>
    <scope>NUCLEOTIDE SEQUENCE [LARGE SCALE GENOMIC DNA]</scope>
    <source>
        <strain evidence="9 10">M2</strain>
    </source>
</reference>
<proteinExistence type="inferred from homology"/>
<evidence type="ECO:0000313" key="9">
    <source>
        <dbReference type="EMBL" id="QDE35141.1"/>
    </source>
</evidence>
<feature type="transmembrane region" description="Helical" evidence="8">
    <location>
        <begin position="259"/>
        <end position="277"/>
    </location>
</feature>
<feature type="transmembrane region" description="Helical" evidence="8">
    <location>
        <begin position="64"/>
        <end position="82"/>
    </location>
</feature>
<evidence type="ECO:0000256" key="3">
    <source>
        <dbReference type="ARBA" id="ARBA00022448"/>
    </source>
</evidence>
<evidence type="ECO:0000313" key="10">
    <source>
        <dbReference type="Proteomes" id="UP000316125"/>
    </source>
</evidence>
<sequence>MHVLGLFRRPETMSAPPADGARPIAGPGLWSRGFGLAATRSLQTLSVLALVAIGVLVITQLSLVFIPVTIALILASAIHPLVAFMRRRGVPSILATWIALIGILAILGGIVWVIVLTVRSQWDDLIDSATDGITQVTAWLDTLPFNLASFDLDEVWAGLGDFLTSASFGRGALAGVSATASFFTGLALMIVVLFFFLKDGPRIWEFLLRPFAGASYERARRIGDKTVDVFGGYIRGTSIVAAADALGIGIGLAILQIPLALPLAVIVFLTAFIPLVGATAAGILAALVALVTHGPVAALIVVGIVVLVNQLEGNFLQPVVMARSLKLHALVILLALTTGTILGGIVGAVLSVPIAAVAWGIITVWDGPHTPAKPFRKKRPETV</sequence>
<keyword evidence="4" id="KW-1003">Cell membrane</keyword>
<evidence type="ECO:0000256" key="6">
    <source>
        <dbReference type="ARBA" id="ARBA00022989"/>
    </source>
</evidence>
<evidence type="ECO:0000256" key="8">
    <source>
        <dbReference type="SAM" id="Phobius"/>
    </source>
</evidence>
<dbReference type="InterPro" id="IPR002549">
    <property type="entry name" value="AI-2E-like"/>
</dbReference>
<feature type="transmembrane region" description="Helical" evidence="8">
    <location>
        <begin position="41"/>
        <end position="58"/>
    </location>
</feature>